<keyword evidence="1" id="KW-0479">Metal-binding</keyword>
<comment type="caution">
    <text evidence="3">The sequence shown here is derived from an EMBL/GenBank/DDBJ whole genome shotgun (WGS) entry which is preliminary data.</text>
</comment>
<evidence type="ECO:0000256" key="1">
    <source>
        <dbReference type="ARBA" id="ARBA00022723"/>
    </source>
</evidence>
<dbReference type="InterPro" id="IPR004360">
    <property type="entry name" value="Glyas_Fos-R_dOase_dom"/>
</dbReference>
<accession>A0ABS4Z7A7</accession>
<dbReference type="InterPro" id="IPR051332">
    <property type="entry name" value="Fosfomycin_Res_Enzymes"/>
</dbReference>
<dbReference type="SUPFAM" id="SSF54593">
    <property type="entry name" value="Glyoxalase/Bleomycin resistance protein/Dihydroxybiphenyl dioxygenase"/>
    <property type="match status" value="1"/>
</dbReference>
<reference evidence="3 4" key="1">
    <citation type="submission" date="2021-03" db="EMBL/GenBank/DDBJ databases">
        <title>Sequencing the genomes of 1000 actinobacteria strains.</title>
        <authorList>
            <person name="Klenk H.-P."/>
        </authorList>
    </citation>
    <scope>NUCLEOTIDE SEQUENCE [LARGE SCALE GENOMIC DNA]</scope>
    <source>
        <strain evidence="3 4">DSM 12936</strain>
    </source>
</reference>
<sequence length="161" mass="17169">MPAFAGINHLALTVRDLDVSTRFYRDVLGFVVVLDTGPARVCIHRATGFTIALIRPEGGTGERFSALRTGLDHLGLAAASREELVVWEEVLQAAGVPCSPIQDMPLGHHLNFVDPDGIALELQAPNALYLAALAELRTSPMSDDEVRARAAQLLEAAAASS</sequence>
<dbReference type="Pfam" id="PF00903">
    <property type="entry name" value="Glyoxalase"/>
    <property type="match status" value="1"/>
</dbReference>
<evidence type="ECO:0000259" key="2">
    <source>
        <dbReference type="PROSITE" id="PS51819"/>
    </source>
</evidence>
<keyword evidence="4" id="KW-1185">Reference proteome</keyword>
<evidence type="ECO:0000313" key="3">
    <source>
        <dbReference type="EMBL" id="MBP2416935.1"/>
    </source>
</evidence>
<dbReference type="EMBL" id="JAGIOB010000001">
    <property type="protein sequence ID" value="MBP2416935.1"/>
    <property type="molecule type" value="Genomic_DNA"/>
</dbReference>
<dbReference type="RefSeq" id="WP_210055019.1">
    <property type="nucleotide sequence ID" value="NZ_BAAAMH010000004.1"/>
</dbReference>
<dbReference type="PROSITE" id="PS51819">
    <property type="entry name" value="VOC"/>
    <property type="match status" value="1"/>
</dbReference>
<protein>
    <submittedName>
        <fullName evidence="3">Catechol 2,3-dioxygenase-like lactoylglutathione lyase family enzyme</fullName>
    </submittedName>
</protein>
<feature type="domain" description="VOC" evidence="2">
    <location>
        <begin position="6"/>
        <end position="125"/>
    </location>
</feature>
<evidence type="ECO:0000313" key="4">
    <source>
        <dbReference type="Proteomes" id="UP000758168"/>
    </source>
</evidence>
<organism evidence="3 4">
    <name type="scientific">Microlunatus capsulatus</name>
    <dbReference type="NCBI Taxonomy" id="99117"/>
    <lineage>
        <taxon>Bacteria</taxon>
        <taxon>Bacillati</taxon>
        <taxon>Actinomycetota</taxon>
        <taxon>Actinomycetes</taxon>
        <taxon>Propionibacteriales</taxon>
        <taxon>Propionibacteriaceae</taxon>
        <taxon>Microlunatus</taxon>
    </lineage>
</organism>
<dbReference type="Proteomes" id="UP000758168">
    <property type="component" value="Unassembled WGS sequence"/>
</dbReference>
<dbReference type="PANTHER" id="PTHR36113:SF6">
    <property type="entry name" value="FOSFOMYCIN RESISTANCE PROTEIN FOSX"/>
    <property type="match status" value="1"/>
</dbReference>
<dbReference type="Gene3D" id="3.10.180.10">
    <property type="entry name" value="2,3-Dihydroxybiphenyl 1,2-Dioxygenase, domain 1"/>
    <property type="match status" value="1"/>
</dbReference>
<name>A0ABS4Z7A7_9ACTN</name>
<dbReference type="PANTHER" id="PTHR36113">
    <property type="entry name" value="LYASE, PUTATIVE-RELATED-RELATED"/>
    <property type="match status" value="1"/>
</dbReference>
<dbReference type="InterPro" id="IPR037523">
    <property type="entry name" value="VOC_core"/>
</dbReference>
<proteinExistence type="predicted"/>
<dbReference type="InterPro" id="IPR029068">
    <property type="entry name" value="Glyas_Bleomycin-R_OHBP_Dase"/>
</dbReference>
<gene>
    <name evidence="3" type="ORF">JOF54_001857</name>
</gene>